<sequence>MERKIFIVLNVFFLVLSSLLPSIAYTYPGEDFSDFEMQVSDEIIPPDSVEGGEVILPVPKISFGPHHIYKDSLRAYEPFKENENSRNKELESYSFKEDTLLVKIEPQRRSRGGSYTTTIDLEPFKQYGVLHLEPLFSQSANEKLGVLSSDVKAVENLSKWHRASLEPGSNIGEVIEELSGESNILAVEPDFIRKIDKLEVPDNITDPKVAEQWYLDKSGIKEAWNYLEENGMNSGGNRDIVVAIIDTGIDYKHPDLVGNMWVNSSETRNGQDNDGNSFRDDIHGANFVARNGDPMDDHGHGTHVAGIIAAQANNDIGGVGIAHNVQIMALKAAQSSGILASSDIAAAIFYAVDKGADIINMSFGGYGRSTLEEDALQVAFGTSVLVASAGNHARPNLPHLRGANLYPAAYPWVLGVMAERQHPAMNGDYLAGFSNWDTVPQNSSEYEIMAPGVEIFSTLPNNQYAKWSGTSMSAPVVSAIAALVRSKFNDKEMYSSRFIMGQIASTGDWKQGITPDPMSPPIKYRSVNAYEALTNTPKPELSYVEHYIFDTPNIAEGNDGNGVVDAGETIDIALVIRNHWGKADNVEVKIDTKVSSAGLSSPYATIINDTVNYGAIGNFGTDDNGLIYENDVVVGVNNPFKIKIAADTPNDYIIPINVTMTARNGFDANDTQTYTYQTGIRLAVRKGTILPGVIDKDMTLTKDNYWIVPNATLIREGATVTVLPGTQIQFWSSEPEDPYAEKTMAYIEVRGKFLVNGTAEDPVEMFASSLFPGHEVKVYSTESLRYHQSASGRYRGYAELNYTKVMNPNIAVQKIDHSYFSQDLFNMMFKRFLENGVVGIDIWHGPYVHSEETSNSIFYNLGTTEWYSDNPSISWMLRLRGKLKGNLFDSNFMYFDTAWAEDNVFLKNYKLKDQQYGDRTYFVSRGKQFGSRIDPNKAFQTVFPIKSNLNGSTYFAVRSNITDLPRDGEFQLVQRFAKEIGGHIVTIDDAEENQFIMSYLSNYLQDRHLFESKYPEYNFWDFYQDPVIGLNDFEEEGIFEWINGEEVNYTNWKVGEPDNKYGCNGCTIHSPANYVSIDRNSGQWYDYSHSNGMYIIEVPGVSYVTGITLNTNRLILGEGGVPAQLAAKITPEKATNQRVNWSSSDTDVASVDDNGLVTPLEIGKATITATTEDGGFIATVEVDVIEVVPVVGVTLNKQSLELASGEQETLVATVLPIGATDKTIEWASSNPDIVSVDQNGRVTGISEGTATILVTTRDGSYTAEAVVSVVVPVNSIRFDQTFLRLVLGSEPTQLTPVIQPGNSSNQSLLWFSSNEAVVSVDQNGLVSARGVGTALVTATNQNGAIQADAIVTVWESEISFNTKKVDGGDSYSIALNGDGTVWTWGDNEYGQLGDNTNSRRSTPIQVRGLVDIIDVSAGGRHSLALRNDGSVWVWGHNNYGQLGNGRTWGIETKPIQVDIDNVKKVYAGESNSFVLRNDGTVWAWGENYYGQLGDGSKINRSFPVQVENLTDVIEMSLSPTHTAALRSDGTVWMWGNNSYNQLGDGTKTDRLIPVQVKNISEVNAVTAGYNFTLALKKDGTLWGWGQNNFGAIGYGQIWDQFSSPVKININNVESVVTGIYHSIAKKSDGTVWAWGYNEAGQLGDGTYTIRDIPTNININKVGRISAGNYHNFLVGEAGEVYSWGQNNNGQLGDLTTINRNIPVQTLFGILPDMDEPTIVSVEPKFNAINVPQDANIKFIFNEVIQPGDNYGLIRLKDQQNNIISLKSRKIEGTKLIIEPLGNLKGNTTYTLQIPQNAVKDLFHNQFSNAYNLSFSTEQETKNDLNLVGLLRKEGYTVLKNTLAFNESVGITREEIDKIRIEFIESGALSTIQNNAILNRWWDPNVNNWMRFISEEGGEYKRYLSFNYWGTNSTTLIDRAIVDFNDFKNMEEVVFNPILTKAPEKAYPFVTDIYVSTKAEERTTRVGAEEITVNVLFNRDMEQTVQPRVSFGPDMPTTDYTVNPVNGGWISPRHWQGDFRISSLTGDGYQFFRVQGAVAADNPWLVTGNDSERFRFEIITSGTEAMNLQAVGNEGKVTLTWTQDDFDLLAGYNLYRSNTLNGNFEKVNTTVIPSDQKSYDDTNVEPGKTYYYKFTVVKTDLSESEYSNTASATPIDTVPPVVSHTAITNATANMSLQIHANVTDNVRVENVQLFYRKIGTTTYTARNMVKTTGDRYAFTLEGTIMQAPGIEYYIEATDGISIVRHGRPEMPHKLIINDAPRVTSVSPAEGPASGGTVVTINGSNFKSGAKVSFGQVNAENVEVESSNRIKVVSPAHIPATVNITVTNSDGSKHSLLGAYKYVSDEVNVSLPDSSANVGHIIEVPILISSVSGLRAVDTEVIYDSSMLELMNVRLGTITPNFSLATNTAIKGSIKLSMASATAVSGTGSLAIMEFKVLDSDKTNSALTISSLKLNDGNIKTAITNGNFNLANTFSVKGTVRYYSNNLLVPDVDLTLTGNKDYETATTSNGSFSLDNVISGAYQLKANRTKEEHRLSSYDASLILQAAVGLISLTENQRLAADVDQNGRINSMDAAYVLEKAVGLLEGPFPGSGKVWAFTPSERTYNNINSNLNSQNFTAVMLGDVSGSWGNSNQANLSSLFSLGQPITKEGNISIPVKFNIDETKLYGSNIVLKYDRQYFKAVSVEKTNNTSNYSFAFNVNKPGEIHVGLAGTEAISGEGEVFNIVFEPTKYNRLELTTMDLNTLVSIDNVQINDIKTTSVSLDSQLYQLTVGQTQKMKVTASYSDDSIRDVTSAATITTSNETIVDVVGGVLTAKNPGRAIITVAYGGEEVSVRVVVNSQQLNSTEEFARNTLRVTDAINRYGNTVQKVSVDSSSFGKDKNNSVIVNYDLNLLGDDNKGLMLEIPASSLVNNSDNNLNLLLNDFSLGLPLSLINFSKVSKELNADLEKISIVISIDKVEGEVAENIEQLLRNNRAKALINPLSLRIHAQVGQKRVEILLGDNNISSTLQLDQVMSQNKAVALLYEEKGSSLRSIPAKFETVAKETDININRLGQGIVVIAEHSKSFSDVDNHFAKSSIDLLASKFIINGKTETRFAPEDSITRAEFAALLVRALNISEKDANVLSQFKDVKKDQWFAGYIGAAYNAGIINGKSKDYFAPNEFITNAEMAVMISRVLKFLGEDNSITTEEKEELLASYKDYQLIPKSWAQTEVAELTKLNIHRADLGDNYEPFKKATRGQSATMLHGLLRYLGYDN</sequence>
<comment type="similarity">
    <text evidence="1 8 9">Belongs to the peptidase S8 family.</text>
</comment>
<dbReference type="Pfam" id="PF02368">
    <property type="entry name" value="Big_2"/>
    <property type="match status" value="3"/>
</dbReference>
<evidence type="ECO:0000256" key="5">
    <source>
        <dbReference type="ARBA" id="ARBA00022801"/>
    </source>
</evidence>
<evidence type="ECO:0000256" key="7">
    <source>
        <dbReference type="ARBA" id="ARBA00022837"/>
    </source>
</evidence>
<dbReference type="PROSITE" id="PS51272">
    <property type="entry name" value="SLH"/>
    <property type="match status" value="3"/>
</dbReference>
<dbReference type="Gene3D" id="3.10.100.10">
    <property type="entry name" value="Mannose-Binding Protein A, subunit A"/>
    <property type="match status" value="1"/>
</dbReference>
<dbReference type="PROSITE" id="PS00138">
    <property type="entry name" value="SUBTILASE_SER"/>
    <property type="match status" value="1"/>
</dbReference>
<dbReference type="OrthoDB" id="27389at2"/>
<dbReference type="InterPro" id="IPR002909">
    <property type="entry name" value="IPT_dom"/>
</dbReference>
<dbReference type="PROSITE" id="PS50853">
    <property type="entry name" value="FN3"/>
    <property type="match status" value="1"/>
</dbReference>
<dbReference type="InterPro" id="IPR014756">
    <property type="entry name" value="Ig_E-set"/>
</dbReference>
<dbReference type="SUPFAM" id="SSF49384">
    <property type="entry name" value="Carbohydrate-binding domain"/>
    <property type="match status" value="2"/>
</dbReference>
<dbReference type="Gene3D" id="2.60.40.680">
    <property type="match status" value="2"/>
</dbReference>
<dbReference type="InterPro" id="IPR036439">
    <property type="entry name" value="Dockerin_dom_sf"/>
</dbReference>
<dbReference type="SUPFAM" id="SSF49373">
    <property type="entry name" value="Invasin/intimin cell-adhesion fragments"/>
    <property type="match status" value="3"/>
</dbReference>
<dbReference type="CDD" id="cd08547">
    <property type="entry name" value="Type_II_cohesin"/>
    <property type="match status" value="1"/>
</dbReference>
<dbReference type="InterPro" id="IPR032812">
    <property type="entry name" value="SbsA_Ig"/>
</dbReference>
<protein>
    <submittedName>
        <fullName evidence="13">Uncharacterized protein</fullName>
    </submittedName>
</protein>
<feature type="domain" description="SLH" evidence="12">
    <location>
        <begin position="3060"/>
        <end position="3121"/>
    </location>
</feature>
<dbReference type="InterPro" id="IPR013783">
    <property type="entry name" value="Ig-like_fold"/>
</dbReference>
<dbReference type="EMBL" id="QOUX01000026">
    <property type="protein sequence ID" value="RXJ02245.1"/>
    <property type="molecule type" value="Genomic_DNA"/>
</dbReference>
<dbReference type="GO" id="GO:0006508">
    <property type="term" value="P:proteolysis"/>
    <property type="evidence" value="ECO:0007669"/>
    <property type="project" value="UniProtKB-KW"/>
</dbReference>
<dbReference type="InterPro" id="IPR016186">
    <property type="entry name" value="C-type_lectin-like/link_sf"/>
</dbReference>
<reference evidence="13 14" key="1">
    <citation type="journal article" date="2019" name="Int. J. Syst. Evol. Microbiol.">
        <title>Anaerobacillus alkaliphilus sp. nov., a novel alkaliphilic and moderately halophilic bacterium.</title>
        <authorList>
            <person name="Borsodi A.K."/>
            <person name="Aszalos J.M."/>
            <person name="Bihari P."/>
            <person name="Nagy I."/>
            <person name="Schumann P."/>
            <person name="Sproer C."/>
            <person name="Kovacs A.L."/>
            <person name="Boka K."/>
            <person name="Dobosy P."/>
            <person name="Ovari M."/>
            <person name="Szili-Kovacs T."/>
            <person name="Toth E."/>
        </authorList>
    </citation>
    <scope>NUCLEOTIDE SEQUENCE [LARGE SCALE GENOMIC DNA]</scope>
    <source>
        <strain evidence="13 14">B16-10</strain>
    </source>
</reference>
<dbReference type="InterPro" id="IPR000408">
    <property type="entry name" value="Reg_chr_condens"/>
</dbReference>
<dbReference type="Pfam" id="PF01833">
    <property type="entry name" value="TIG"/>
    <property type="match status" value="1"/>
</dbReference>
<dbReference type="InterPro" id="IPR034204">
    <property type="entry name" value="PfSUB1-like_cat_dom"/>
</dbReference>
<dbReference type="Gene3D" id="2.130.10.30">
    <property type="entry name" value="Regulator of chromosome condensation 1/beta-lactamase-inhibitor protein II"/>
    <property type="match status" value="2"/>
</dbReference>
<evidence type="ECO:0000256" key="4">
    <source>
        <dbReference type="ARBA" id="ARBA00022737"/>
    </source>
</evidence>
<name>A0A4Q0VX78_9BACI</name>
<feature type="domain" description="SLH" evidence="12">
    <location>
        <begin position="3193"/>
        <end position="3254"/>
    </location>
</feature>
<keyword evidence="4" id="KW-0677">Repeat</keyword>
<dbReference type="InterPro" id="IPR051210">
    <property type="entry name" value="Ub_ligase/GEF_domain"/>
</dbReference>
<dbReference type="Gene3D" id="1.10.1330.10">
    <property type="entry name" value="Dockerin domain"/>
    <property type="match status" value="1"/>
</dbReference>
<dbReference type="Pfam" id="PF00082">
    <property type="entry name" value="Peptidase_S8"/>
    <property type="match status" value="1"/>
</dbReference>
<dbReference type="InterPro" id="IPR036852">
    <property type="entry name" value="Peptidase_S8/S53_dom_sf"/>
</dbReference>
<dbReference type="PANTHER" id="PTHR22870">
    <property type="entry name" value="REGULATOR OF CHROMOSOME CONDENSATION"/>
    <property type="match status" value="1"/>
</dbReference>
<dbReference type="InterPro" id="IPR008964">
    <property type="entry name" value="Invasin/intimin_cell_adhesion"/>
</dbReference>
<dbReference type="Pfam" id="PF00415">
    <property type="entry name" value="RCC1"/>
    <property type="match status" value="2"/>
</dbReference>
<evidence type="ECO:0000256" key="8">
    <source>
        <dbReference type="PROSITE-ProRule" id="PRU01240"/>
    </source>
</evidence>
<dbReference type="CDD" id="cd07473">
    <property type="entry name" value="Peptidases_S8_Subtilisin_like"/>
    <property type="match status" value="1"/>
</dbReference>
<dbReference type="PANTHER" id="PTHR22870:SF408">
    <property type="entry name" value="OS09G0560450 PROTEIN"/>
    <property type="match status" value="1"/>
</dbReference>
<keyword evidence="2 8" id="KW-0645">Protease</keyword>
<dbReference type="Pfam" id="PF25390">
    <property type="entry name" value="WD40_RLD"/>
    <property type="match status" value="1"/>
</dbReference>
<dbReference type="Pfam" id="PF00963">
    <property type="entry name" value="Cohesin"/>
    <property type="match status" value="2"/>
</dbReference>
<dbReference type="InterPro" id="IPR015500">
    <property type="entry name" value="Peptidase_S8_subtilisin-rel"/>
</dbReference>
<dbReference type="InterPro" id="IPR009091">
    <property type="entry name" value="RCC1/BLIP-II"/>
</dbReference>
<accession>A0A4Q0VX78</accession>
<evidence type="ECO:0000256" key="1">
    <source>
        <dbReference type="ARBA" id="ARBA00011073"/>
    </source>
</evidence>
<evidence type="ECO:0000256" key="6">
    <source>
        <dbReference type="ARBA" id="ARBA00022825"/>
    </source>
</evidence>
<dbReference type="InterPro" id="IPR016187">
    <property type="entry name" value="CTDL_fold"/>
</dbReference>
<dbReference type="Pfam" id="PF00059">
    <property type="entry name" value="Lectin_C"/>
    <property type="match status" value="1"/>
</dbReference>
<feature type="domain" description="SLH" evidence="12">
    <location>
        <begin position="3122"/>
        <end position="3185"/>
    </location>
</feature>
<evidence type="ECO:0000313" key="14">
    <source>
        <dbReference type="Proteomes" id="UP000290649"/>
    </source>
</evidence>
<evidence type="ECO:0000259" key="10">
    <source>
        <dbReference type="PROSITE" id="PS50041"/>
    </source>
</evidence>
<keyword evidence="3" id="KW-0732">Signal</keyword>
<evidence type="ECO:0000313" key="13">
    <source>
        <dbReference type="EMBL" id="RXJ02245.1"/>
    </source>
</evidence>
<dbReference type="InterPro" id="IPR003961">
    <property type="entry name" value="FN3_dom"/>
</dbReference>
<evidence type="ECO:0000259" key="12">
    <source>
        <dbReference type="PROSITE" id="PS51272"/>
    </source>
</evidence>
<dbReference type="InterPro" id="IPR002102">
    <property type="entry name" value="Cohesin_dom"/>
</dbReference>
<keyword evidence="5 8" id="KW-0378">Hydrolase</keyword>
<dbReference type="InterPro" id="IPR058923">
    <property type="entry name" value="RCC1-like_dom"/>
</dbReference>
<dbReference type="InterPro" id="IPR001119">
    <property type="entry name" value="SLH_dom"/>
</dbReference>
<dbReference type="Gene3D" id="2.60.40.10">
    <property type="entry name" value="Immunoglobulins"/>
    <property type="match status" value="2"/>
</dbReference>
<dbReference type="Pfam" id="PF00395">
    <property type="entry name" value="SLH"/>
    <property type="match status" value="2"/>
</dbReference>
<dbReference type="PROSITE" id="PS00626">
    <property type="entry name" value="RCC1_2"/>
    <property type="match status" value="1"/>
</dbReference>
<dbReference type="PROSITE" id="PS00136">
    <property type="entry name" value="SUBTILASE_ASP"/>
    <property type="match status" value="1"/>
</dbReference>
<dbReference type="SMART" id="SM00635">
    <property type="entry name" value="BID_2"/>
    <property type="match status" value="4"/>
</dbReference>
<feature type="active site" description="Charge relay system" evidence="8">
    <location>
        <position position="300"/>
    </location>
</feature>
<dbReference type="CDD" id="cd00063">
    <property type="entry name" value="FN3"/>
    <property type="match status" value="1"/>
</dbReference>
<dbReference type="SUPFAM" id="SSF63446">
    <property type="entry name" value="Type I dockerin domain"/>
    <property type="match status" value="1"/>
</dbReference>
<dbReference type="InterPro" id="IPR003343">
    <property type="entry name" value="Big_2"/>
</dbReference>
<dbReference type="PROSITE" id="PS51892">
    <property type="entry name" value="SUBTILASE"/>
    <property type="match status" value="1"/>
</dbReference>
<dbReference type="InterPro" id="IPR022398">
    <property type="entry name" value="Peptidase_S8_His-AS"/>
</dbReference>
<dbReference type="SMART" id="SM00034">
    <property type="entry name" value="CLECT"/>
    <property type="match status" value="1"/>
</dbReference>
<dbReference type="SUPFAM" id="SSF81296">
    <property type="entry name" value="E set domains"/>
    <property type="match status" value="1"/>
</dbReference>
<dbReference type="CDD" id="cd00102">
    <property type="entry name" value="IPT"/>
    <property type="match status" value="1"/>
</dbReference>
<dbReference type="SUPFAM" id="SSF52743">
    <property type="entry name" value="Subtilisin-like"/>
    <property type="match status" value="1"/>
</dbReference>
<dbReference type="RefSeq" id="WP_129077652.1">
    <property type="nucleotide sequence ID" value="NZ_QOUX01000026.1"/>
</dbReference>
<dbReference type="InterPro" id="IPR001304">
    <property type="entry name" value="C-type_lectin-like"/>
</dbReference>
<comment type="caution">
    <text evidence="13">The sequence shown here is derived from an EMBL/GenBank/DDBJ whole genome shotgun (WGS) entry which is preliminary data.</text>
</comment>
<dbReference type="CDD" id="cd14256">
    <property type="entry name" value="Dockerin_I"/>
    <property type="match status" value="1"/>
</dbReference>
<dbReference type="SUPFAM" id="SSF49452">
    <property type="entry name" value="Starch-binding domain-like"/>
    <property type="match status" value="1"/>
</dbReference>
<dbReference type="PROSITE" id="PS00137">
    <property type="entry name" value="SUBTILASE_HIS"/>
    <property type="match status" value="1"/>
</dbReference>
<dbReference type="PROSITE" id="PS50041">
    <property type="entry name" value="C_TYPE_LECTIN_2"/>
    <property type="match status" value="1"/>
</dbReference>
<dbReference type="InterPro" id="IPR008965">
    <property type="entry name" value="CBM2/CBM3_carb-bd_dom_sf"/>
</dbReference>
<evidence type="ECO:0000256" key="3">
    <source>
        <dbReference type="ARBA" id="ARBA00022729"/>
    </source>
</evidence>
<dbReference type="InterPro" id="IPR036116">
    <property type="entry name" value="FN3_sf"/>
</dbReference>
<dbReference type="GO" id="GO:0030246">
    <property type="term" value="F:carbohydrate binding"/>
    <property type="evidence" value="ECO:0007669"/>
    <property type="project" value="InterPro"/>
</dbReference>
<dbReference type="SUPFAM" id="SSF49265">
    <property type="entry name" value="Fibronectin type III"/>
    <property type="match status" value="1"/>
</dbReference>
<dbReference type="PROSITE" id="PS50012">
    <property type="entry name" value="RCC1_3"/>
    <property type="match status" value="7"/>
</dbReference>
<evidence type="ECO:0000259" key="11">
    <source>
        <dbReference type="PROSITE" id="PS50853"/>
    </source>
</evidence>
<dbReference type="InterPro" id="IPR013784">
    <property type="entry name" value="Carb-bd-like_fold"/>
</dbReference>
<feature type="active site" description="Charge relay system" evidence="8">
    <location>
        <position position="246"/>
    </location>
</feature>
<dbReference type="Proteomes" id="UP000290649">
    <property type="component" value="Unassembled WGS sequence"/>
</dbReference>
<dbReference type="SUPFAM" id="SSF56436">
    <property type="entry name" value="C-type lectin-like"/>
    <property type="match status" value="1"/>
</dbReference>
<dbReference type="Gene3D" id="3.40.50.200">
    <property type="entry name" value="Peptidase S8/S53 domain"/>
    <property type="match status" value="1"/>
</dbReference>
<dbReference type="SMART" id="SM00429">
    <property type="entry name" value="IPT"/>
    <property type="match status" value="1"/>
</dbReference>
<keyword evidence="6 8" id="KW-0720">Serine protease</keyword>
<dbReference type="PRINTS" id="PR00723">
    <property type="entry name" value="SUBTILISIN"/>
</dbReference>
<keyword evidence="7" id="KW-0106">Calcium</keyword>
<evidence type="ECO:0000256" key="9">
    <source>
        <dbReference type="RuleBase" id="RU003355"/>
    </source>
</evidence>
<feature type="domain" description="Fibronectin type-III" evidence="11">
    <location>
        <begin position="2061"/>
        <end position="2159"/>
    </location>
</feature>
<dbReference type="InterPro" id="IPR023827">
    <property type="entry name" value="Peptidase_S8_Asp-AS"/>
</dbReference>
<proteinExistence type="inferred from homology"/>
<gene>
    <name evidence="13" type="ORF">DS745_07605</name>
</gene>
<dbReference type="Pfam" id="PF13205">
    <property type="entry name" value="Big_5"/>
    <property type="match status" value="1"/>
</dbReference>
<dbReference type="Gene3D" id="2.60.40.1080">
    <property type="match status" value="3"/>
</dbReference>
<feature type="active site" description="Charge relay system" evidence="8">
    <location>
        <position position="471"/>
    </location>
</feature>
<dbReference type="GO" id="GO:0000272">
    <property type="term" value="P:polysaccharide catabolic process"/>
    <property type="evidence" value="ECO:0007669"/>
    <property type="project" value="InterPro"/>
</dbReference>
<dbReference type="SUPFAM" id="SSF50985">
    <property type="entry name" value="RCC1/BLIP-II"/>
    <property type="match status" value="2"/>
</dbReference>
<feature type="domain" description="C-type lectin" evidence="10">
    <location>
        <begin position="981"/>
        <end position="1086"/>
    </location>
</feature>
<organism evidence="13 14">
    <name type="scientific">Anaerobacillus alkaliphilus</name>
    <dbReference type="NCBI Taxonomy" id="1548597"/>
    <lineage>
        <taxon>Bacteria</taxon>
        <taxon>Bacillati</taxon>
        <taxon>Bacillota</taxon>
        <taxon>Bacilli</taxon>
        <taxon>Bacillales</taxon>
        <taxon>Bacillaceae</taxon>
        <taxon>Anaerobacillus</taxon>
    </lineage>
</organism>
<dbReference type="GO" id="GO:0004252">
    <property type="term" value="F:serine-type endopeptidase activity"/>
    <property type="evidence" value="ECO:0007669"/>
    <property type="project" value="UniProtKB-UniRule"/>
</dbReference>
<evidence type="ECO:0000256" key="2">
    <source>
        <dbReference type="ARBA" id="ARBA00022670"/>
    </source>
</evidence>
<keyword evidence="14" id="KW-1185">Reference proteome</keyword>
<dbReference type="InterPro" id="IPR023828">
    <property type="entry name" value="Peptidase_S8_Ser-AS"/>
</dbReference>
<dbReference type="InterPro" id="IPR000209">
    <property type="entry name" value="Peptidase_S8/S53_dom"/>
</dbReference>